<evidence type="ECO:0000256" key="8">
    <source>
        <dbReference type="PIRSR" id="PIRSR639901-2"/>
    </source>
</evidence>
<evidence type="ECO:0000256" key="6">
    <source>
        <dbReference type="ARBA" id="ARBA00049183"/>
    </source>
</evidence>
<evidence type="ECO:0000256" key="2">
    <source>
        <dbReference type="ARBA" id="ARBA00012621"/>
    </source>
</evidence>
<evidence type="ECO:0000256" key="1">
    <source>
        <dbReference type="ARBA" id="ARBA00004713"/>
    </source>
</evidence>
<evidence type="ECO:0000256" key="3">
    <source>
        <dbReference type="ARBA" id="ARBA00019077"/>
    </source>
</evidence>
<reference evidence="12" key="1">
    <citation type="submission" date="2022-10" db="EMBL/GenBank/DDBJ databases">
        <authorList>
            <person name="Koch H."/>
        </authorList>
    </citation>
    <scope>NUCLEOTIDE SEQUENCE</scope>
    <source>
        <strain evidence="12">DNF</strain>
    </source>
</reference>
<accession>A0AA86TDP1</accession>
<evidence type="ECO:0000256" key="9">
    <source>
        <dbReference type="RuleBase" id="RU365103"/>
    </source>
</evidence>
<dbReference type="InterPro" id="IPR039901">
    <property type="entry name" value="Kdotransferase"/>
</dbReference>
<dbReference type="Gene3D" id="3.40.50.11720">
    <property type="entry name" value="3-Deoxy-D-manno-octulosonic-acid transferase, N-terminal domain"/>
    <property type="match status" value="1"/>
</dbReference>
<comment type="pathway">
    <text evidence="1 9">Bacterial outer membrane biogenesis; LPS core biosynthesis.</text>
</comment>
<keyword evidence="9" id="KW-1133">Transmembrane helix</keyword>
<comment type="subcellular location">
    <subcellularLocation>
        <location evidence="9">Cell membrane</location>
    </subcellularLocation>
</comment>
<keyword evidence="9" id="KW-0812">Transmembrane</keyword>
<evidence type="ECO:0000259" key="11">
    <source>
        <dbReference type="Pfam" id="PF04413"/>
    </source>
</evidence>
<keyword evidence="9" id="KW-0448">Lipopolysaccharide biosynthesis</keyword>
<organism evidence="12 13">
    <name type="scientific">Nitrospira tepida</name>
    <dbReference type="NCBI Taxonomy" id="2973512"/>
    <lineage>
        <taxon>Bacteria</taxon>
        <taxon>Pseudomonadati</taxon>
        <taxon>Nitrospirota</taxon>
        <taxon>Nitrospiria</taxon>
        <taxon>Nitrospirales</taxon>
        <taxon>Nitrospiraceae</taxon>
        <taxon>Nitrospira</taxon>
    </lineage>
</organism>
<feature type="region of interest" description="Disordered" evidence="10">
    <location>
        <begin position="437"/>
        <end position="456"/>
    </location>
</feature>
<dbReference type="PANTHER" id="PTHR42755:SF1">
    <property type="entry name" value="3-DEOXY-D-MANNO-OCTULOSONIC ACID TRANSFERASE, MITOCHONDRIAL-RELATED"/>
    <property type="match status" value="1"/>
</dbReference>
<feature type="active site" description="Proton acceptor" evidence="7">
    <location>
        <position position="63"/>
    </location>
</feature>
<keyword evidence="9" id="KW-1003">Cell membrane</keyword>
<dbReference type="EMBL" id="OX365700">
    <property type="protein sequence ID" value="CAI4032704.1"/>
    <property type="molecule type" value="Genomic_DNA"/>
</dbReference>
<protein>
    <recommendedName>
        <fullName evidence="3 9">3-deoxy-D-manno-octulosonic acid transferase</fullName>
        <shortName evidence="9">Kdo transferase</shortName>
        <ecNumber evidence="2 9">2.4.99.12</ecNumber>
    </recommendedName>
    <alternativeName>
        <fullName evidence="5 9">Lipid IV(A) 3-deoxy-D-manno-octulosonic acid transferase</fullName>
    </alternativeName>
</protein>
<feature type="site" description="Transition state stabilizer" evidence="8">
    <location>
        <position position="133"/>
    </location>
</feature>
<dbReference type="InterPro" id="IPR038107">
    <property type="entry name" value="Glycos_transf_N_sf"/>
</dbReference>
<name>A0AA86TDP1_9BACT</name>
<keyword evidence="4 9" id="KW-0808">Transferase</keyword>
<keyword evidence="13" id="KW-1185">Reference proteome</keyword>
<evidence type="ECO:0000313" key="12">
    <source>
        <dbReference type="EMBL" id="CAI4032704.1"/>
    </source>
</evidence>
<dbReference type="Pfam" id="PF04413">
    <property type="entry name" value="Glycos_transf_N"/>
    <property type="match status" value="1"/>
</dbReference>
<dbReference type="Gene3D" id="3.40.50.2000">
    <property type="entry name" value="Glycogen Phosphorylase B"/>
    <property type="match status" value="1"/>
</dbReference>
<dbReference type="KEGG" id="nti:DNFV4_03134"/>
<dbReference type="PANTHER" id="PTHR42755">
    <property type="entry name" value="3-DEOXY-MANNO-OCTULOSONATE CYTIDYLYLTRANSFERASE"/>
    <property type="match status" value="1"/>
</dbReference>
<feature type="transmembrane region" description="Helical" evidence="9">
    <location>
        <begin position="6"/>
        <end position="23"/>
    </location>
</feature>
<evidence type="ECO:0000256" key="4">
    <source>
        <dbReference type="ARBA" id="ARBA00022679"/>
    </source>
</evidence>
<comment type="similarity">
    <text evidence="9">Belongs to the glycosyltransferase group 1 family.</text>
</comment>
<comment type="catalytic activity">
    <reaction evidence="6 9">
        <text>lipid IVA (E. coli) + CMP-3-deoxy-beta-D-manno-octulosonate = alpha-Kdo-(2-&gt;6)-lipid IVA (E. coli) + CMP + H(+)</text>
        <dbReference type="Rhea" id="RHEA:28066"/>
        <dbReference type="ChEBI" id="CHEBI:15378"/>
        <dbReference type="ChEBI" id="CHEBI:58603"/>
        <dbReference type="ChEBI" id="CHEBI:60364"/>
        <dbReference type="ChEBI" id="CHEBI:60377"/>
        <dbReference type="ChEBI" id="CHEBI:85987"/>
        <dbReference type="EC" id="2.4.99.12"/>
    </reaction>
</comment>
<dbReference type="GO" id="GO:0005886">
    <property type="term" value="C:plasma membrane"/>
    <property type="evidence" value="ECO:0007669"/>
    <property type="project" value="UniProtKB-SubCell"/>
</dbReference>
<dbReference type="AlphaFoldDB" id="A0AA86TDP1"/>
<evidence type="ECO:0000256" key="10">
    <source>
        <dbReference type="SAM" id="MobiDB-lite"/>
    </source>
</evidence>
<gene>
    <name evidence="12" type="ORF">DNFV4_03134</name>
</gene>
<dbReference type="GO" id="GO:0043842">
    <property type="term" value="F:Kdo transferase activity"/>
    <property type="evidence" value="ECO:0007669"/>
    <property type="project" value="UniProtKB-EC"/>
</dbReference>
<dbReference type="InterPro" id="IPR007507">
    <property type="entry name" value="Glycos_transf_N"/>
</dbReference>
<proteinExistence type="inferred from homology"/>
<evidence type="ECO:0000313" key="13">
    <source>
        <dbReference type="Proteomes" id="UP001179121"/>
    </source>
</evidence>
<dbReference type="RefSeq" id="WP_289269422.1">
    <property type="nucleotide sequence ID" value="NZ_OX365700.1"/>
</dbReference>
<dbReference type="GO" id="GO:0009244">
    <property type="term" value="P:lipopolysaccharide core region biosynthetic process"/>
    <property type="evidence" value="ECO:0007669"/>
    <property type="project" value="UniProtKB-UniRule"/>
</dbReference>
<evidence type="ECO:0000256" key="7">
    <source>
        <dbReference type="PIRSR" id="PIRSR639901-1"/>
    </source>
</evidence>
<comment type="function">
    <text evidence="9">Involved in lipopolysaccharide (LPS) biosynthesis. Catalyzes the transfer of 3-deoxy-D-manno-octulosonate (Kdo) residue(s) from CMP-Kdo to lipid IV(A), the tetraacyldisaccharide-1,4'-bisphosphate precursor of lipid A.</text>
</comment>
<feature type="site" description="Transition state stabilizer" evidence="8">
    <location>
        <position position="213"/>
    </location>
</feature>
<dbReference type="Proteomes" id="UP001179121">
    <property type="component" value="Chromosome"/>
</dbReference>
<feature type="domain" description="3-deoxy-D-manno-octulosonic-acid transferase N-terminal" evidence="11">
    <location>
        <begin position="50"/>
        <end position="216"/>
    </location>
</feature>
<dbReference type="GO" id="GO:0009245">
    <property type="term" value="P:lipid A biosynthetic process"/>
    <property type="evidence" value="ECO:0007669"/>
    <property type="project" value="TreeGrafter"/>
</dbReference>
<evidence type="ECO:0000256" key="5">
    <source>
        <dbReference type="ARBA" id="ARBA00031445"/>
    </source>
</evidence>
<dbReference type="EC" id="2.4.99.12" evidence="2 9"/>
<dbReference type="SUPFAM" id="SSF53756">
    <property type="entry name" value="UDP-Glycosyltransferase/glycogen phosphorylase"/>
    <property type="match status" value="1"/>
</dbReference>
<keyword evidence="9" id="KW-0472">Membrane</keyword>
<dbReference type="FunFam" id="3.40.50.11720:FF:000001">
    <property type="entry name" value="3-deoxy-D-manno-octulosonic acid transferase"/>
    <property type="match status" value="1"/>
</dbReference>
<sequence length="456" mass="50268">MLVALYNMLFLLASPAILLILLAKRRCRRGLPFRLGLKLPVLPAGSTPGAGSVIWVHAVSLGEVVAVTPLVKSLHARYPGRPLIVSTITETGREAVEQRLAGIASHCYAPLDYPWAVARLIDHLRPGLYLFVETELWPNLLTSLAARGVPTVMLNGRISTRSFIRQQWPVVRQIYRFILRRLSLCLMQSDRDAQRIIALGADPERVLRTGNLKFDQPPVSLQEDRLAPLIGWISRQSHPPVLVAGSTHPGEEELLISACEQIRKERPLALILAPRHIERTEEIERMLVQRGLPSMRRSRLAMEAAGLQGAPEPWVLLLDTRGELGAVYHYAAITFVGGTLAPVGGHNLLEPAAWGKPVLFGPHTDHCEEIAELLESAGGGIRVRTVDQMVQVCRQLLDSPVDLDRVGQRARSALQENQGALERSLNAMEGFLDRRPVWSDAMPSPTCPGHAGNGSR</sequence>